<accession>A0ABV3X7L7</accession>
<evidence type="ECO:0000313" key="2">
    <source>
        <dbReference type="EMBL" id="MEX5286039.1"/>
    </source>
</evidence>
<reference evidence="2 3" key="1">
    <citation type="submission" date="2023-04" db="EMBL/GenBank/DDBJ databases">
        <title>Genome Sequence of Selenomonas sputigena ATCC 33150.</title>
        <authorList>
            <person name="Miller D.P."/>
            <person name="Anvari S."/>
            <person name="Polson S.W."/>
            <person name="Macdonald M."/>
            <person name="Mcdowell J.V."/>
        </authorList>
    </citation>
    <scope>NUCLEOTIDE SEQUENCE [LARGE SCALE GENOMIC DNA]</scope>
    <source>
        <strain evidence="2 3">ATCC 33150</strain>
    </source>
</reference>
<dbReference type="Proteomes" id="UP001559623">
    <property type="component" value="Unassembled WGS sequence"/>
</dbReference>
<protein>
    <submittedName>
        <fullName evidence="2">Uncharacterized protein</fullName>
    </submittedName>
</protein>
<evidence type="ECO:0000256" key="1">
    <source>
        <dbReference type="SAM" id="Phobius"/>
    </source>
</evidence>
<proteinExistence type="predicted"/>
<keyword evidence="3" id="KW-1185">Reference proteome</keyword>
<comment type="caution">
    <text evidence="2">The sequence shown here is derived from an EMBL/GenBank/DDBJ whole genome shotgun (WGS) entry which is preliminary data.</text>
</comment>
<keyword evidence="1" id="KW-0812">Transmembrane</keyword>
<sequence length="168" mass="18311">MGHGVSDEEGLASVFGLAVVLLLFVLGAALFEISGHNHLAARESQTMTRLLEASESAVQMEAAKLERDGAARGALGAELQKDLEGEIEAEGIRWRAFASCEWEEGTPPAKADGEETVRYRISAVSWQAQGEGGALPLKNDEETGKKCSRSTACYRYEKGRLVFEHWVR</sequence>
<keyword evidence="1" id="KW-0472">Membrane</keyword>
<evidence type="ECO:0000313" key="3">
    <source>
        <dbReference type="Proteomes" id="UP001559623"/>
    </source>
</evidence>
<feature type="transmembrane region" description="Helical" evidence="1">
    <location>
        <begin position="12"/>
        <end position="33"/>
    </location>
</feature>
<dbReference type="EMBL" id="JARVLH010000007">
    <property type="protein sequence ID" value="MEX5286039.1"/>
    <property type="molecule type" value="Genomic_DNA"/>
</dbReference>
<gene>
    <name evidence="2" type="ORF">QCO44_10425</name>
</gene>
<keyword evidence="1" id="KW-1133">Transmembrane helix</keyword>
<dbReference type="RefSeq" id="WP_368847757.1">
    <property type="nucleotide sequence ID" value="NZ_CP194411.1"/>
</dbReference>
<name>A0ABV3X7L7_9FIRM</name>
<organism evidence="2 3">
    <name type="scientific">Selenomonas sputigena</name>
    <dbReference type="NCBI Taxonomy" id="69823"/>
    <lineage>
        <taxon>Bacteria</taxon>
        <taxon>Bacillati</taxon>
        <taxon>Bacillota</taxon>
        <taxon>Negativicutes</taxon>
        <taxon>Selenomonadales</taxon>
        <taxon>Selenomonadaceae</taxon>
        <taxon>Selenomonas</taxon>
    </lineage>
</organism>